<keyword evidence="2" id="KW-1185">Reference proteome</keyword>
<name>A0AAV0XPT9_9HEMI</name>
<proteinExistence type="predicted"/>
<comment type="caution">
    <text evidence="1">The sequence shown here is derived from an EMBL/GenBank/DDBJ whole genome shotgun (WGS) entry which is preliminary data.</text>
</comment>
<reference evidence="1 2" key="1">
    <citation type="submission" date="2023-01" db="EMBL/GenBank/DDBJ databases">
        <authorList>
            <person name="Whitehead M."/>
        </authorList>
    </citation>
    <scope>NUCLEOTIDE SEQUENCE [LARGE SCALE GENOMIC DNA]</scope>
</reference>
<dbReference type="EMBL" id="CARXXK010000084">
    <property type="protein sequence ID" value="CAI6369857.1"/>
    <property type="molecule type" value="Genomic_DNA"/>
</dbReference>
<evidence type="ECO:0000313" key="2">
    <source>
        <dbReference type="Proteomes" id="UP001160148"/>
    </source>
</evidence>
<organism evidence="1 2">
    <name type="scientific">Macrosiphum euphorbiae</name>
    <name type="common">potato aphid</name>
    <dbReference type="NCBI Taxonomy" id="13131"/>
    <lineage>
        <taxon>Eukaryota</taxon>
        <taxon>Metazoa</taxon>
        <taxon>Ecdysozoa</taxon>
        <taxon>Arthropoda</taxon>
        <taxon>Hexapoda</taxon>
        <taxon>Insecta</taxon>
        <taxon>Pterygota</taxon>
        <taxon>Neoptera</taxon>
        <taxon>Paraneoptera</taxon>
        <taxon>Hemiptera</taxon>
        <taxon>Sternorrhyncha</taxon>
        <taxon>Aphidomorpha</taxon>
        <taxon>Aphidoidea</taxon>
        <taxon>Aphididae</taxon>
        <taxon>Macrosiphini</taxon>
        <taxon>Macrosiphum</taxon>
    </lineage>
</organism>
<evidence type="ECO:0000313" key="1">
    <source>
        <dbReference type="EMBL" id="CAI6369857.1"/>
    </source>
</evidence>
<accession>A0AAV0XPT9</accession>
<protein>
    <submittedName>
        <fullName evidence="1">Uncharacterized protein</fullName>
    </submittedName>
</protein>
<dbReference type="AlphaFoldDB" id="A0AAV0XPT9"/>
<dbReference type="Proteomes" id="UP001160148">
    <property type="component" value="Unassembled WGS sequence"/>
</dbReference>
<sequence length="108" mass="11805">MSAIKIKPFPKPQPSTSLPQSLYLNESSLQCSIENEFGGNANNIDWGSSFIIADTNAVELDDHQSLKQVSSPTCDNTALLNASEDPLIKSAFYNKTRSKLPEMSEKGI</sequence>
<gene>
    <name evidence="1" type="ORF">MEUPH1_LOCUS24044</name>
</gene>